<dbReference type="PANTHER" id="PTHR43401:SF2">
    <property type="entry name" value="L-THREONINE 3-DEHYDROGENASE"/>
    <property type="match status" value="1"/>
</dbReference>
<dbReference type="InterPro" id="IPR020843">
    <property type="entry name" value="ER"/>
</dbReference>
<evidence type="ECO:0000256" key="6">
    <source>
        <dbReference type="ARBA" id="ARBA00037908"/>
    </source>
</evidence>
<gene>
    <name evidence="14" type="primary">adh</name>
    <name evidence="14" type="ORF">GCM10011583_24060</name>
</gene>
<evidence type="ECO:0000256" key="1">
    <source>
        <dbReference type="ARBA" id="ARBA00001947"/>
    </source>
</evidence>
<evidence type="ECO:0000256" key="3">
    <source>
        <dbReference type="ARBA" id="ARBA00022833"/>
    </source>
</evidence>
<dbReference type="Proteomes" id="UP000660265">
    <property type="component" value="Unassembled WGS sequence"/>
</dbReference>
<evidence type="ECO:0000256" key="11">
    <source>
        <dbReference type="ARBA" id="ARBA00049085"/>
    </source>
</evidence>
<comment type="cofactor">
    <cofactor evidence="1 12">
        <name>Zn(2+)</name>
        <dbReference type="ChEBI" id="CHEBI:29105"/>
    </cofactor>
</comment>
<dbReference type="SUPFAM" id="SSF50129">
    <property type="entry name" value="GroES-like"/>
    <property type="match status" value="1"/>
</dbReference>
<evidence type="ECO:0000256" key="5">
    <source>
        <dbReference type="ARBA" id="ARBA00037678"/>
    </source>
</evidence>
<feature type="domain" description="Enoyl reductase (ER)" evidence="13">
    <location>
        <begin position="14"/>
        <end position="361"/>
    </location>
</feature>
<dbReference type="InterPro" id="IPR013149">
    <property type="entry name" value="ADH-like_C"/>
</dbReference>
<dbReference type="PANTHER" id="PTHR43401">
    <property type="entry name" value="L-THREONINE 3-DEHYDROGENASE"/>
    <property type="match status" value="1"/>
</dbReference>
<organism evidence="14 15">
    <name type="scientific">Streptomyces camponoticapitis</name>
    <dbReference type="NCBI Taxonomy" id="1616125"/>
    <lineage>
        <taxon>Bacteria</taxon>
        <taxon>Bacillati</taxon>
        <taxon>Actinomycetota</taxon>
        <taxon>Actinomycetes</taxon>
        <taxon>Kitasatosporales</taxon>
        <taxon>Streptomycetaceae</taxon>
        <taxon>Streptomyces</taxon>
    </lineage>
</organism>
<dbReference type="InterPro" id="IPR002328">
    <property type="entry name" value="ADH_Zn_CS"/>
</dbReference>
<dbReference type="Gene3D" id="3.40.50.720">
    <property type="entry name" value="NAD(P)-binding Rossmann-like Domain"/>
    <property type="match status" value="1"/>
</dbReference>
<comment type="pathway">
    <text evidence="6">Metabolic intermediate biosynthesis; 2-deoxystreptamine biosynthesis; 2-deoxystreptamine from D-glucose 6-phosphate: step 3/4.</text>
</comment>
<sequence>MKLPVSTVAAVTTGRRTTELRTLPVPQVGEDDALLRVEAAGVCGSDVVAYNADGLPERVMGHENVGTIVAVGAGAARRWGVAEGDRVAVEEYLPCGHCRFCRTSEFRLCLGSDPSHDPTALRYGTTSLATGSGLWGGFSQYLSLHERSVLHRVPDGVPSELAAMALPIANGYEWAYREGRAGPGKTVVVIGPGQQGLGCVLASHVAGAASVIAVGLNKDAHRLDVARRLGATHTISADDVDVVEEVSRITGGELADVVVDTAAGSSGTVNQAIALARKRGTVVTAVSSREPLDGVRFGQISRKYLTVRGVRGHSYQAVESALELMAAKRYAIGAMSSMTVGLDGVHDAILGTAGELAKPVIHATVLPWGDRGDEF</sequence>
<evidence type="ECO:0000313" key="15">
    <source>
        <dbReference type="Proteomes" id="UP000660265"/>
    </source>
</evidence>
<dbReference type="RefSeq" id="WP_189107388.1">
    <property type="nucleotide sequence ID" value="NZ_BMMV01000006.1"/>
</dbReference>
<keyword evidence="2 12" id="KW-0479">Metal-binding</keyword>
<dbReference type="PROSITE" id="PS00059">
    <property type="entry name" value="ADH_ZINC"/>
    <property type="match status" value="1"/>
</dbReference>
<accession>A0ABQ2E5U2</accession>
<evidence type="ECO:0000256" key="2">
    <source>
        <dbReference type="ARBA" id="ARBA00022723"/>
    </source>
</evidence>
<evidence type="ECO:0000259" key="13">
    <source>
        <dbReference type="SMART" id="SM00829"/>
    </source>
</evidence>
<dbReference type="EMBL" id="BMMV01000006">
    <property type="protein sequence ID" value="GGJ91798.1"/>
    <property type="molecule type" value="Genomic_DNA"/>
</dbReference>
<keyword evidence="4" id="KW-0560">Oxidoreductase</keyword>
<comment type="catalytic activity">
    <reaction evidence="10">
        <text>2-deoxy-scyllo-inosamine + NAD(+) = 3-amino-2,3-dideoxy-scyllo-inosose + NADH + H(+)</text>
        <dbReference type="Rhea" id="RHEA:33883"/>
        <dbReference type="ChEBI" id="CHEBI:15378"/>
        <dbReference type="ChEBI" id="CHEBI:57540"/>
        <dbReference type="ChEBI" id="CHEBI:57945"/>
        <dbReference type="ChEBI" id="CHEBI:65002"/>
        <dbReference type="ChEBI" id="CHEBI:65003"/>
        <dbReference type="EC" id="1.1.1.329"/>
    </reaction>
</comment>
<proteinExistence type="inferred from homology"/>
<keyword evidence="15" id="KW-1185">Reference proteome</keyword>
<dbReference type="InterPro" id="IPR011032">
    <property type="entry name" value="GroES-like_sf"/>
</dbReference>
<evidence type="ECO:0000313" key="14">
    <source>
        <dbReference type="EMBL" id="GGJ91798.1"/>
    </source>
</evidence>
<protein>
    <recommendedName>
        <fullName evidence="9">2-deoxy-scyllo-inosamine dehydrogenase</fullName>
        <ecNumber evidence="8">1.1.1.329</ecNumber>
    </recommendedName>
</protein>
<comment type="catalytic activity">
    <reaction evidence="11">
        <text>2-deoxy-scyllo-inosamine + NADP(+) = 3-amino-2,3-dideoxy-scyllo-inosose + NADPH + H(+)</text>
        <dbReference type="Rhea" id="RHEA:33879"/>
        <dbReference type="ChEBI" id="CHEBI:15378"/>
        <dbReference type="ChEBI" id="CHEBI:57783"/>
        <dbReference type="ChEBI" id="CHEBI:58349"/>
        <dbReference type="ChEBI" id="CHEBI:65002"/>
        <dbReference type="ChEBI" id="CHEBI:65003"/>
        <dbReference type="EC" id="1.1.1.329"/>
    </reaction>
</comment>
<comment type="similarity">
    <text evidence="7">Belongs to the zinc-containing alcohol dehydrogenase family. DOIA dehydrogenase subfamily.</text>
</comment>
<evidence type="ECO:0000256" key="9">
    <source>
        <dbReference type="ARBA" id="ARBA00039387"/>
    </source>
</evidence>
<keyword evidence="3 12" id="KW-0862">Zinc</keyword>
<dbReference type="InterPro" id="IPR050129">
    <property type="entry name" value="Zn_alcohol_dh"/>
</dbReference>
<comment type="function">
    <text evidence="5">Catalyzes the oxidation of 2-deoxy-scyllo-inosamine (DOIA) with NAD(+) or NADP(+), forming 3-amino-2,3-dideoxy-scyllo-inosose (amino-DOI).</text>
</comment>
<reference evidence="15" key="1">
    <citation type="journal article" date="2019" name="Int. J. Syst. Evol. Microbiol.">
        <title>The Global Catalogue of Microorganisms (GCM) 10K type strain sequencing project: providing services to taxonomists for standard genome sequencing and annotation.</title>
        <authorList>
            <consortium name="The Broad Institute Genomics Platform"/>
            <consortium name="The Broad Institute Genome Sequencing Center for Infectious Disease"/>
            <person name="Wu L."/>
            <person name="Ma J."/>
        </authorList>
    </citation>
    <scope>NUCLEOTIDE SEQUENCE [LARGE SCALE GENOMIC DNA]</scope>
    <source>
        <strain evidence="15">CGMCC 4.7275</strain>
    </source>
</reference>
<dbReference type="Gene3D" id="3.90.180.10">
    <property type="entry name" value="Medium-chain alcohol dehydrogenases, catalytic domain"/>
    <property type="match status" value="1"/>
</dbReference>
<dbReference type="Pfam" id="PF00107">
    <property type="entry name" value="ADH_zinc_N"/>
    <property type="match status" value="1"/>
</dbReference>
<dbReference type="SUPFAM" id="SSF51735">
    <property type="entry name" value="NAD(P)-binding Rossmann-fold domains"/>
    <property type="match status" value="1"/>
</dbReference>
<evidence type="ECO:0000256" key="8">
    <source>
        <dbReference type="ARBA" id="ARBA00039102"/>
    </source>
</evidence>
<dbReference type="Pfam" id="PF08240">
    <property type="entry name" value="ADH_N"/>
    <property type="match status" value="1"/>
</dbReference>
<evidence type="ECO:0000256" key="7">
    <source>
        <dbReference type="ARBA" id="ARBA00038004"/>
    </source>
</evidence>
<dbReference type="SMART" id="SM00829">
    <property type="entry name" value="PKS_ER"/>
    <property type="match status" value="1"/>
</dbReference>
<dbReference type="EC" id="1.1.1.329" evidence="8"/>
<evidence type="ECO:0000256" key="10">
    <source>
        <dbReference type="ARBA" id="ARBA00048685"/>
    </source>
</evidence>
<evidence type="ECO:0000256" key="12">
    <source>
        <dbReference type="RuleBase" id="RU361277"/>
    </source>
</evidence>
<dbReference type="InterPro" id="IPR013154">
    <property type="entry name" value="ADH-like_N"/>
</dbReference>
<evidence type="ECO:0000256" key="4">
    <source>
        <dbReference type="ARBA" id="ARBA00023002"/>
    </source>
</evidence>
<dbReference type="InterPro" id="IPR036291">
    <property type="entry name" value="NAD(P)-bd_dom_sf"/>
</dbReference>
<name>A0ABQ2E5U2_9ACTN</name>
<comment type="caution">
    <text evidence="14">The sequence shown here is derived from an EMBL/GenBank/DDBJ whole genome shotgun (WGS) entry which is preliminary data.</text>
</comment>